<sequence>MSASLGGALAACAGTPPPAATSATTLRKSDSGSKPNLLVIIVDQMRAPVWFRPGTLEARAPRMHQLFSRSVRFMSHYTAASMCTPSRASMLTGLYAHQHRLLLTRSIVTNPPQPELRPELPTWGTALRHFGYDTWWFGKWHESNVPEHCPADASGDAGVLEAYGFKGTTCPDIIGSNGEGLSADGSITDQFVAWLRRRAGQAGQGTQVGPWATTISLINPHDIMYYPKETDTIASFRSPPVGEVDLPPNFETLAHLEANKPRLHAVYARNANKAFGDLPHEGEAGSLAWRRLLALYLELHGTVDPQIGAVLDALASSPFAKNTMVVFTADHGEYGGSHGLRGKGAAAYEEGIRIPLAVHDPTGRLANGVETPRTELTSSVDLLPMLLTLAHDGKTSWRSQYPYLAERLDLIPLLKSASAPGREQVLHTTDEKFLTTPGIVNHVVALRTKQAKIGHYSLWNAGTVEPAAAQAELELYDYGTREGQLETVSVAASNTGLRDQMSARLASQGWKELRAPLPEALREAQHRAISDYVGFLARPPAPAPVDTKSHG</sequence>
<evidence type="ECO:0000256" key="3">
    <source>
        <dbReference type="ARBA" id="ARBA00022801"/>
    </source>
</evidence>
<evidence type="ECO:0000313" key="7">
    <source>
        <dbReference type="Proteomes" id="UP001370348"/>
    </source>
</evidence>
<evidence type="ECO:0000259" key="5">
    <source>
        <dbReference type="Pfam" id="PF00884"/>
    </source>
</evidence>
<dbReference type="PANTHER" id="PTHR42693">
    <property type="entry name" value="ARYLSULFATASE FAMILY MEMBER"/>
    <property type="match status" value="1"/>
</dbReference>
<evidence type="ECO:0000256" key="1">
    <source>
        <dbReference type="ARBA" id="ARBA00008779"/>
    </source>
</evidence>
<comment type="similarity">
    <text evidence="1">Belongs to the sulfatase family.</text>
</comment>
<dbReference type="RefSeq" id="WP_394821557.1">
    <property type="nucleotide sequence ID" value="NZ_CP089984.1"/>
</dbReference>
<keyword evidence="7" id="KW-1185">Reference proteome</keyword>
<gene>
    <name evidence="6" type="ORF">LZC94_29300</name>
</gene>
<dbReference type="Gene3D" id="3.40.720.10">
    <property type="entry name" value="Alkaline Phosphatase, subunit A"/>
    <property type="match status" value="1"/>
</dbReference>
<accession>A0ABZ2LQ91</accession>
<dbReference type="EMBL" id="CP089984">
    <property type="protein sequence ID" value="WXB11941.1"/>
    <property type="molecule type" value="Genomic_DNA"/>
</dbReference>
<dbReference type="InterPro" id="IPR050738">
    <property type="entry name" value="Sulfatase"/>
</dbReference>
<dbReference type="Pfam" id="PF00884">
    <property type="entry name" value="Sulfatase"/>
    <property type="match status" value="1"/>
</dbReference>
<dbReference type="InterPro" id="IPR017850">
    <property type="entry name" value="Alkaline_phosphatase_core_sf"/>
</dbReference>
<dbReference type="PROSITE" id="PS00523">
    <property type="entry name" value="SULFATASE_1"/>
    <property type="match status" value="1"/>
</dbReference>
<feature type="domain" description="Sulfatase N-terminal" evidence="5">
    <location>
        <begin position="35"/>
        <end position="390"/>
    </location>
</feature>
<keyword evidence="2" id="KW-0479">Metal-binding</keyword>
<dbReference type="PANTHER" id="PTHR42693:SF33">
    <property type="entry name" value="ARYLSULFATASE"/>
    <property type="match status" value="1"/>
</dbReference>
<protein>
    <submittedName>
        <fullName evidence="6">Sulfatase-like hydrolase/transferase</fullName>
    </submittedName>
</protein>
<keyword evidence="3" id="KW-0378">Hydrolase</keyword>
<organism evidence="6 7">
    <name type="scientific">Pendulispora albinea</name>
    <dbReference type="NCBI Taxonomy" id="2741071"/>
    <lineage>
        <taxon>Bacteria</taxon>
        <taxon>Pseudomonadati</taxon>
        <taxon>Myxococcota</taxon>
        <taxon>Myxococcia</taxon>
        <taxon>Myxococcales</taxon>
        <taxon>Sorangiineae</taxon>
        <taxon>Pendulisporaceae</taxon>
        <taxon>Pendulispora</taxon>
    </lineage>
</organism>
<name>A0ABZ2LQ91_9BACT</name>
<proteinExistence type="inferred from homology"/>
<dbReference type="SUPFAM" id="SSF53649">
    <property type="entry name" value="Alkaline phosphatase-like"/>
    <property type="match status" value="1"/>
</dbReference>
<keyword evidence="4" id="KW-0106">Calcium</keyword>
<dbReference type="InterPro" id="IPR024607">
    <property type="entry name" value="Sulfatase_CS"/>
</dbReference>
<evidence type="ECO:0000256" key="2">
    <source>
        <dbReference type="ARBA" id="ARBA00022723"/>
    </source>
</evidence>
<dbReference type="Proteomes" id="UP001370348">
    <property type="component" value="Chromosome"/>
</dbReference>
<evidence type="ECO:0000313" key="6">
    <source>
        <dbReference type="EMBL" id="WXB11941.1"/>
    </source>
</evidence>
<evidence type="ECO:0000256" key="4">
    <source>
        <dbReference type="ARBA" id="ARBA00022837"/>
    </source>
</evidence>
<dbReference type="InterPro" id="IPR000917">
    <property type="entry name" value="Sulfatase_N"/>
</dbReference>
<reference evidence="6 7" key="1">
    <citation type="submission" date="2021-12" db="EMBL/GenBank/DDBJ databases">
        <title>Discovery of the Pendulisporaceae a myxobacterial family with distinct sporulation behavior and unique specialized metabolism.</title>
        <authorList>
            <person name="Garcia R."/>
            <person name="Popoff A."/>
            <person name="Bader C.D."/>
            <person name="Loehr J."/>
            <person name="Walesch S."/>
            <person name="Walt C."/>
            <person name="Boldt J."/>
            <person name="Bunk B."/>
            <person name="Haeckl F.J.F.P.J."/>
            <person name="Gunesch A.P."/>
            <person name="Birkelbach J."/>
            <person name="Nuebel U."/>
            <person name="Pietschmann T."/>
            <person name="Bach T."/>
            <person name="Mueller R."/>
        </authorList>
    </citation>
    <scope>NUCLEOTIDE SEQUENCE [LARGE SCALE GENOMIC DNA]</scope>
    <source>
        <strain evidence="6 7">MSr11954</strain>
    </source>
</reference>